<name>A0ABN8J6S5_9NEOP</name>
<dbReference type="Proteomes" id="UP000837857">
    <property type="component" value="Chromosome 8"/>
</dbReference>
<dbReference type="Pfam" id="PF01926">
    <property type="entry name" value="MMR_HSR1"/>
    <property type="match status" value="1"/>
</dbReference>
<dbReference type="InterPro" id="IPR027417">
    <property type="entry name" value="P-loop_NTPase"/>
</dbReference>
<evidence type="ECO:0000313" key="3">
    <source>
        <dbReference type="Proteomes" id="UP000837857"/>
    </source>
</evidence>
<dbReference type="PANTHER" id="PTHR42698">
    <property type="entry name" value="GTPASE ERA"/>
    <property type="match status" value="1"/>
</dbReference>
<dbReference type="InterPro" id="IPR006073">
    <property type="entry name" value="GTP-bd"/>
</dbReference>
<dbReference type="InterPro" id="IPR005662">
    <property type="entry name" value="GTPase_Era-like"/>
</dbReference>
<feature type="non-terminal residue" evidence="2">
    <location>
        <position position="1"/>
    </location>
</feature>
<gene>
    <name evidence="2" type="ORF">IPOD504_LOCUS16732</name>
</gene>
<evidence type="ECO:0000313" key="2">
    <source>
        <dbReference type="EMBL" id="CAH2075372.1"/>
    </source>
</evidence>
<dbReference type="EMBL" id="OW152820">
    <property type="protein sequence ID" value="CAH2075372.1"/>
    <property type="molecule type" value="Genomic_DNA"/>
</dbReference>
<dbReference type="PANTHER" id="PTHR42698:SF1">
    <property type="entry name" value="GTPASE ERA, MITOCHONDRIAL"/>
    <property type="match status" value="1"/>
</dbReference>
<dbReference type="Gene3D" id="3.40.50.300">
    <property type="entry name" value="P-loop containing nucleotide triphosphate hydrolases"/>
    <property type="match status" value="1"/>
</dbReference>
<organism evidence="2 3">
    <name type="scientific">Iphiclides podalirius</name>
    <name type="common">scarce swallowtail</name>
    <dbReference type="NCBI Taxonomy" id="110791"/>
    <lineage>
        <taxon>Eukaryota</taxon>
        <taxon>Metazoa</taxon>
        <taxon>Ecdysozoa</taxon>
        <taxon>Arthropoda</taxon>
        <taxon>Hexapoda</taxon>
        <taxon>Insecta</taxon>
        <taxon>Pterygota</taxon>
        <taxon>Neoptera</taxon>
        <taxon>Endopterygota</taxon>
        <taxon>Lepidoptera</taxon>
        <taxon>Glossata</taxon>
        <taxon>Ditrysia</taxon>
        <taxon>Papilionoidea</taxon>
        <taxon>Papilionidae</taxon>
        <taxon>Papilioninae</taxon>
        <taxon>Iphiclides</taxon>
    </lineage>
</organism>
<protein>
    <recommendedName>
        <fullName evidence="1">G domain-containing protein</fullName>
    </recommendedName>
</protein>
<reference evidence="2" key="1">
    <citation type="submission" date="2022-03" db="EMBL/GenBank/DDBJ databases">
        <authorList>
            <person name="Martin H S."/>
        </authorList>
    </citation>
    <scope>NUCLEOTIDE SEQUENCE</scope>
</reference>
<sequence length="227" mass="24849">MDRKICAASNKVHTTTSLARAICFENETQIVFLDTPGVISDKEQKRYKLPLSMLGACEKSLRCANVVGVVHDVSNKWTKDRMHQDVINMLHSVMNLPSFLILNKVDKLKSKRQLLATIRNLTNGVIAGKPIAGKLNKDSAKNKIDKGYSNFSDVFLVSALTGDGVDAIKEYLISNARVANLQYSPDAWTDQTPESLIEEARIKIGRAAQLNTGAALPATAPTKPVTV</sequence>
<proteinExistence type="predicted"/>
<accession>A0ABN8J6S5</accession>
<feature type="domain" description="G" evidence="1">
    <location>
        <begin position="6"/>
        <end position="104"/>
    </location>
</feature>
<dbReference type="SUPFAM" id="SSF52540">
    <property type="entry name" value="P-loop containing nucleoside triphosphate hydrolases"/>
    <property type="match status" value="1"/>
</dbReference>
<evidence type="ECO:0000259" key="1">
    <source>
        <dbReference type="Pfam" id="PF01926"/>
    </source>
</evidence>
<keyword evidence="3" id="KW-1185">Reference proteome</keyword>